<organism evidence="1 2">
    <name type="scientific">Mycolicibacterium parafortuitum</name>
    <name type="common">Mycobacterium parafortuitum</name>
    <dbReference type="NCBI Taxonomy" id="39692"/>
    <lineage>
        <taxon>Bacteria</taxon>
        <taxon>Bacillati</taxon>
        <taxon>Actinomycetota</taxon>
        <taxon>Actinomycetes</taxon>
        <taxon>Mycobacteriales</taxon>
        <taxon>Mycobacteriaceae</taxon>
        <taxon>Mycolicibacterium</taxon>
    </lineage>
</organism>
<dbReference type="Proteomes" id="UP001289645">
    <property type="component" value="Unassembled WGS sequence"/>
</dbReference>
<dbReference type="EMBL" id="JAOXLN010000020">
    <property type="protein sequence ID" value="MDZ5087415.1"/>
    <property type="molecule type" value="Genomic_DNA"/>
</dbReference>
<evidence type="ECO:0000313" key="1">
    <source>
        <dbReference type="EMBL" id="MDZ5087415.1"/>
    </source>
</evidence>
<protein>
    <submittedName>
        <fullName evidence="1">DUF998 domain-containing protein</fullName>
    </submittedName>
</protein>
<name>A0ACC6MKE5_MYCPF</name>
<gene>
    <name evidence="1" type="ORF">OHX15_18660</name>
</gene>
<accession>A0ACC6MKE5</accession>
<proteinExistence type="predicted"/>
<comment type="caution">
    <text evidence="1">The sequence shown here is derived from an EMBL/GenBank/DDBJ whole genome shotgun (WGS) entry which is preliminary data.</text>
</comment>
<evidence type="ECO:0000313" key="2">
    <source>
        <dbReference type="Proteomes" id="UP001289645"/>
    </source>
</evidence>
<reference evidence="1 2" key="1">
    <citation type="journal article" date="2021" name="Chemosphere">
        <title>Bioballs carrying a syntrophic Rhodococcus and Mycolicibacterium consortium for simultaneous sorption and biodegradation of fuel oil in contaminated freshwater.</title>
        <authorList>
            <person name="Naloka K."/>
            <person name="Polrit D."/>
            <person name="Muangchinda C."/>
            <person name="Thoetkiattikul H."/>
            <person name="Pinyakong O."/>
        </authorList>
    </citation>
    <scope>NUCLEOTIDE SEQUENCE [LARGE SCALE GENOMIC DNA]</scope>
    <source>
        <strain evidence="1 2">J101</strain>
    </source>
</reference>
<sequence length="220" mass="22978">MTTDTDWLEDARITGLAALVPLVYFAAEWVVSASWRGYYGYREDVVGPLGAAFCGPQGNWPCSDLYHVMNVALVATGTAVAIVAAGFWRQRVTDRAHALLLIVAGIGLACSGVVTVNVDYAWNLTATMVFLTLGAVGAVLVAVSSTSAMSAERRAIAVLSGALSLVGLFSFLGGHQVFGAGGAQRMAMYGVLAAVIALGTTGLRTRHSAEPGEARVEEPR</sequence>
<keyword evidence="2" id="KW-1185">Reference proteome</keyword>